<feature type="compositionally biased region" description="Pro residues" evidence="9">
    <location>
        <begin position="1496"/>
        <end position="1539"/>
    </location>
</feature>
<feature type="region of interest" description="Disordered" evidence="9">
    <location>
        <begin position="903"/>
        <end position="1096"/>
    </location>
</feature>
<dbReference type="Pfam" id="PF16000">
    <property type="entry name" value="CARMIL_C"/>
    <property type="match status" value="2"/>
</dbReference>
<dbReference type="Proteomes" id="UP000465112">
    <property type="component" value="Chromosome 8"/>
</dbReference>
<keyword evidence="7" id="KW-0677">Repeat</keyword>
<feature type="domain" description="CARMIL pleckstrin homology" evidence="11">
    <location>
        <begin position="37"/>
        <end position="117"/>
    </location>
</feature>
<dbReference type="EMBL" id="VHII01000008">
    <property type="protein sequence ID" value="KAF1387321.1"/>
    <property type="molecule type" value="Genomic_DNA"/>
</dbReference>
<comment type="caution">
    <text evidence="12">The sequence shown here is derived from an EMBL/GenBank/DDBJ whole genome shotgun (WGS) entry which is preliminary data.</text>
</comment>
<dbReference type="Gene3D" id="3.80.10.10">
    <property type="entry name" value="Ribonuclease Inhibitor"/>
    <property type="match status" value="1"/>
</dbReference>
<feature type="compositionally biased region" description="Basic and acidic residues" evidence="9">
    <location>
        <begin position="1856"/>
        <end position="1865"/>
    </location>
</feature>
<feature type="domain" description="CARMIL C-terminal" evidence="10">
    <location>
        <begin position="772"/>
        <end position="850"/>
    </location>
</feature>
<feature type="compositionally biased region" description="Basic and acidic residues" evidence="9">
    <location>
        <begin position="1406"/>
        <end position="1415"/>
    </location>
</feature>
<dbReference type="Gene3D" id="2.30.29.30">
    <property type="entry name" value="Pleckstrin-homology domain (PH domain)/Phosphotyrosine-binding domain (PTB)"/>
    <property type="match status" value="1"/>
</dbReference>
<evidence type="ECO:0000313" key="12">
    <source>
        <dbReference type="EMBL" id="KAF1387321.1"/>
    </source>
</evidence>
<dbReference type="SMART" id="SM00368">
    <property type="entry name" value="LRR_RI"/>
    <property type="match status" value="6"/>
</dbReference>
<sequence>MDSVSQNLRDEISELLKPHRVRLVTPVILNHAGQPCGRSANRLVVLSQWRAFLVTNKQPVRVESTFSYLEICSINIHSLTQIVLDLDRQTLSFGVLNGEDLEAMVSHMSASLKRIFPDSSPGKLLKTTPPDLRLRLRTLTDVIEEQLSSQPASCGGFSDTYAALCDFNEMPFREEIQWDVDNIYCINNWREFNLQDFSHLDSRDLALAVAALSFNQWFTKIYCKELKLSVDIQQQLTFLLSRSPSLEELSLEASGLKLDFAIKMAAALREHPSSALQSINLSGNPIEDKGVIALSQELGNLAEGLKHLSLSRVSMTARGLGCLSQMLSSTQLFSASLTHLDLSANPGSLVTEEATFLFKFLSSTNRLSHLDLSDTSCPLDTLFVSLSAGCCYKLMHLNLARNPFSHRKVREVTRSIREFFSQSCELQYVGLSATKLPPQALRLLLQGLATNTRLLGLELDLSSCELRSAGAQVIQEHISEATAIRSLDISDNGFENNMVTLVLSVGRCHSLRHLALGRNFAMKSRALTDVLHRIAQLIQDEECPLQSLSVCDSKLKTGIHILLSALGGHAALAEVDISGNNIGDTGAKMLAKALMTNTSLRTLAWDRNNVTARGFQDVADALERNFTLQQMSGLADITQSYRSSPDRTKEALHKIQQCLDRNNQRQSEKVKQVVRAQQSEKVQGMCQQLEDSLQRLKHCNIQDIQADILTAHEVLHNAMESFKLLPSLYEAGRKCASDGDLVNCILSDTATALTHEFNRSIQELATDLMRCAEAACPRLVQRSSVCECLSECVSKRSRQTHTFLRSTLVENTGQKISDRLRELRQTLSVSLAESIVEQVQQDLTMEQDKMDCLIKENSCIALKNIIPELRLVDSDFPTDDYSPAFWRNSFHSKSLRPAPSIKSLLDADWEQQSRDRGVERERGGDAEEEGRGGRCGLTLLPTATPLSVRFSGPSPSPSPSPPGLRGRRRREGEVAADAAAAVSGARGASLIPPPSPPLRYSVSARAAEEEAAGRGGLPRRQAPFPGCGPSPSPLPGSGSPDSPMEPLPTQGQTLRHYTASRPRPRRTHTQPPSSRPQEPVSKVENESGEGMGRVDEGVEEFFTKKIIPDYALKGQWEESFPAQATPPEPSSTPSASTPFSSSSDNITSTTPTTPTTVTSPSVPSIDTPFTSTDVSLLSTSSTPPTPSSVTTSTLPTKNIKKKFGDFFAFKRARASRATKAGGGEGGGGAEGVRVKRTSIADLIRPLREAKERERERDREKGRGARSVEDANVCNDAATTEGTVATGRRLAGDARGTMPPAKTLTTTTPSSDAVPSYPTIATSPDLATSTLPNLEEVALPVLPDRTPSPVVTSPLTEQERSGMQGKEAALGGTPYGERRLKVTKRSLREGKSQSLILLTGLEPEDKDDTHSKKHASESTSSFEQRLQVMLHRMGVAKTPPVDTKTNQNKDEELRKANSEGAILDKPVPPPTYMKPRTMSTSSADPRHPMRGLDPIRPDPPLYPKPALPERPVVPLPPKPAVAAKPPLPTPARPASAPPSSSPAGRVQLRAHALDGRPGESTAQNGSQERARGAASAPSSRKELLPPAPPPWRAPGAQERSEKAQSVTDESLPKPRTHMRTLPQRRAVSVHEDTLAMTQELKAVLQRSPIRCRGKGGDLPTCTEDPSSGEEAQRALEASDTGKQTSGGKKEAVQMDELKAERGRAGCGRTVAETKHPPPGEEDSPGSRCPSSTAQAQQEASAPRLFSPTAALDRMPSVLERPPALTQSLEKPPVTPTSEKKSPSTAPPLPRTLEKPPVSPPSQEKTPSTIPAASESPEHPGVSPLSHKKKSPGAVAATADVRNSTQERGEALSTQHTMKAEPADQRTEPPLSE</sequence>
<dbReference type="GO" id="GO:0005737">
    <property type="term" value="C:cytoplasm"/>
    <property type="evidence" value="ECO:0007669"/>
    <property type="project" value="UniProtKB-SubCell"/>
</dbReference>
<dbReference type="InterPro" id="IPR011993">
    <property type="entry name" value="PH-like_dom_sf"/>
</dbReference>
<dbReference type="OrthoDB" id="18598at2759"/>
<evidence type="ECO:0000313" key="13">
    <source>
        <dbReference type="Proteomes" id="UP000465112"/>
    </source>
</evidence>
<evidence type="ECO:0000259" key="10">
    <source>
        <dbReference type="Pfam" id="PF16000"/>
    </source>
</evidence>
<dbReference type="GO" id="GO:0016477">
    <property type="term" value="P:cell migration"/>
    <property type="evidence" value="ECO:0007669"/>
    <property type="project" value="TreeGrafter"/>
</dbReference>
<feature type="region of interest" description="Disordered" evidence="9">
    <location>
        <begin position="1245"/>
        <end position="1871"/>
    </location>
</feature>
<evidence type="ECO:0000259" key="11">
    <source>
        <dbReference type="Pfam" id="PF17888"/>
    </source>
</evidence>
<feature type="compositionally biased region" description="Polar residues" evidence="9">
    <location>
        <begin position="1318"/>
        <end position="1331"/>
    </location>
</feature>
<dbReference type="InterPro" id="IPR032675">
    <property type="entry name" value="LRR_dom_sf"/>
</dbReference>
<dbReference type="InterPro" id="IPR041245">
    <property type="entry name" value="CARMIL_PH"/>
</dbReference>
<evidence type="ECO:0008006" key="14">
    <source>
        <dbReference type="Google" id="ProtNLM"/>
    </source>
</evidence>
<reference evidence="12 13" key="1">
    <citation type="submission" date="2019-06" db="EMBL/GenBank/DDBJ databases">
        <title>A chromosome-scale genome assembly of the European perch, Perca fluviatilis.</title>
        <authorList>
            <person name="Roques C."/>
            <person name="Zahm M."/>
            <person name="Cabau C."/>
            <person name="Klopp C."/>
            <person name="Bouchez O."/>
            <person name="Donnadieu C."/>
            <person name="Kuhl H."/>
            <person name="Gislard M."/>
            <person name="Guendouz S."/>
            <person name="Journot L."/>
            <person name="Haffray P."/>
            <person name="Bestin A."/>
            <person name="Morvezen R."/>
            <person name="Feron R."/>
            <person name="Wen M."/>
            <person name="Jouanno E."/>
            <person name="Herpin A."/>
            <person name="Schartl M."/>
            <person name="Postlethwait J."/>
            <person name="Schaerlinger B."/>
            <person name="Chardard D."/>
            <person name="Lecocq T."/>
            <person name="Poncet C."/>
            <person name="Jaffrelo L."/>
            <person name="Lampietro C."/>
            <person name="Guiguen Y."/>
        </authorList>
    </citation>
    <scope>NUCLEOTIDE SEQUENCE [LARGE SCALE GENOMIC DNA]</scope>
    <source>
        <tissue evidence="12">Blood</tissue>
    </source>
</reference>
<feature type="domain" description="CARMIL C-terminal" evidence="10">
    <location>
        <begin position="1030"/>
        <end position="1129"/>
    </location>
</feature>
<evidence type="ECO:0000256" key="3">
    <source>
        <dbReference type="ARBA" id="ARBA00007298"/>
    </source>
</evidence>
<feature type="compositionally biased region" description="Low complexity" evidence="9">
    <location>
        <begin position="975"/>
        <end position="990"/>
    </location>
</feature>
<feature type="region of interest" description="Disordered" evidence="9">
    <location>
        <begin position="1117"/>
        <end position="1196"/>
    </location>
</feature>
<feature type="compositionally biased region" description="Basic and acidic residues" evidence="9">
    <location>
        <begin position="911"/>
        <end position="932"/>
    </location>
</feature>
<evidence type="ECO:0000256" key="2">
    <source>
        <dbReference type="ARBA" id="ARBA00004496"/>
    </source>
</evidence>
<dbReference type="Pfam" id="PF17888">
    <property type="entry name" value="Carm_PH"/>
    <property type="match status" value="1"/>
</dbReference>
<dbReference type="GO" id="GO:0030027">
    <property type="term" value="C:lamellipodium"/>
    <property type="evidence" value="ECO:0007669"/>
    <property type="project" value="TreeGrafter"/>
</dbReference>
<keyword evidence="4" id="KW-1003">Cell membrane</keyword>
<dbReference type="InterPro" id="IPR031943">
    <property type="entry name" value="CARMIL_C"/>
</dbReference>
<feature type="compositionally biased region" description="Basic and acidic residues" evidence="9">
    <location>
        <begin position="1446"/>
        <end position="1456"/>
    </location>
</feature>
<keyword evidence="13" id="KW-1185">Reference proteome</keyword>
<dbReference type="SUPFAM" id="SSF52047">
    <property type="entry name" value="RNI-like"/>
    <property type="match status" value="2"/>
</dbReference>
<feature type="compositionally biased region" description="Low complexity" evidence="9">
    <location>
        <begin position="1729"/>
        <end position="1740"/>
    </location>
</feature>
<dbReference type="InterPro" id="IPR051279">
    <property type="entry name" value="PP1-Reg/Actin-Interact_Protein"/>
</dbReference>
<dbReference type="GO" id="GO:0005886">
    <property type="term" value="C:plasma membrane"/>
    <property type="evidence" value="ECO:0007669"/>
    <property type="project" value="UniProtKB-SubCell"/>
</dbReference>
<comment type="similarity">
    <text evidence="3">Belongs to the CARMIL family.</text>
</comment>
<accession>A0A6A5EDN9</accession>
<dbReference type="InterPro" id="IPR001611">
    <property type="entry name" value="Leu-rich_rpt"/>
</dbReference>
<evidence type="ECO:0000256" key="6">
    <source>
        <dbReference type="ARBA" id="ARBA00022614"/>
    </source>
</evidence>
<keyword evidence="6" id="KW-0433">Leucine-rich repeat</keyword>
<dbReference type="GO" id="GO:0034315">
    <property type="term" value="P:regulation of Arp2/3 complex-mediated actin nucleation"/>
    <property type="evidence" value="ECO:0007669"/>
    <property type="project" value="TreeGrafter"/>
</dbReference>
<feature type="compositionally biased region" description="Polar residues" evidence="9">
    <location>
        <begin position="1799"/>
        <end position="1809"/>
    </location>
</feature>
<proteinExistence type="inferred from homology"/>
<feature type="compositionally biased region" description="Basic and acidic residues" evidence="9">
    <location>
        <begin position="1245"/>
        <end position="1268"/>
    </location>
</feature>
<dbReference type="PANTHER" id="PTHR24112:SF32">
    <property type="entry name" value="CAPPING PROTEIN, ARP2_3 AND MYOSIN-I LINKER PROTEIN 2"/>
    <property type="match status" value="1"/>
</dbReference>
<feature type="compositionally biased region" description="Basic and acidic residues" evidence="9">
    <location>
        <begin position="1686"/>
        <end position="1702"/>
    </location>
</feature>
<evidence type="ECO:0000256" key="5">
    <source>
        <dbReference type="ARBA" id="ARBA00022490"/>
    </source>
</evidence>
<gene>
    <name evidence="12" type="ORF">PFLUV_G00104210</name>
</gene>
<feature type="compositionally biased region" description="Low complexity" evidence="9">
    <location>
        <begin position="1131"/>
        <end position="1196"/>
    </location>
</feature>
<dbReference type="Pfam" id="PF13516">
    <property type="entry name" value="LRR_6"/>
    <property type="match status" value="2"/>
</dbReference>
<evidence type="ECO:0000256" key="1">
    <source>
        <dbReference type="ARBA" id="ARBA00004236"/>
    </source>
</evidence>
<protein>
    <recommendedName>
        <fullName evidence="14">CARMIL C-terminal domain-containing protein</fullName>
    </recommendedName>
</protein>
<keyword evidence="5" id="KW-0963">Cytoplasm</keyword>
<organism evidence="12 13">
    <name type="scientific">Perca fluviatilis</name>
    <name type="common">European perch</name>
    <dbReference type="NCBI Taxonomy" id="8168"/>
    <lineage>
        <taxon>Eukaryota</taxon>
        <taxon>Metazoa</taxon>
        <taxon>Chordata</taxon>
        <taxon>Craniata</taxon>
        <taxon>Vertebrata</taxon>
        <taxon>Euteleostomi</taxon>
        <taxon>Actinopterygii</taxon>
        <taxon>Neopterygii</taxon>
        <taxon>Teleostei</taxon>
        <taxon>Neoteleostei</taxon>
        <taxon>Acanthomorphata</taxon>
        <taxon>Eupercaria</taxon>
        <taxon>Perciformes</taxon>
        <taxon>Percoidei</taxon>
        <taxon>Percidae</taxon>
        <taxon>Percinae</taxon>
        <taxon>Perca</taxon>
    </lineage>
</organism>
<name>A0A6A5EDN9_PERFL</name>
<feature type="compositionally biased region" description="Low complexity" evidence="9">
    <location>
        <begin position="1296"/>
        <end position="1308"/>
    </location>
</feature>
<dbReference type="PANTHER" id="PTHR24112">
    <property type="entry name" value="LEUCINE-RICH REPEAT, ISOFORM F-RELATED"/>
    <property type="match status" value="1"/>
</dbReference>
<dbReference type="Gene3D" id="6.10.140.1850">
    <property type="match status" value="1"/>
</dbReference>
<evidence type="ECO:0000256" key="4">
    <source>
        <dbReference type="ARBA" id="ARBA00022475"/>
    </source>
</evidence>
<comment type="subcellular location">
    <subcellularLocation>
        <location evidence="1">Cell membrane</location>
    </subcellularLocation>
    <subcellularLocation>
        <location evidence="2">Cytoplasm</location>
    </subcellularLocation>
</comment>
<keyword evidence="8" id="KW-0472">Membrane</keyword>
<feature type="compositionally biased region" description="Basic and acidic residues" evidence="9">
    <location>
        <begin position="1375"/>
        <end position="1390"/>
    </location>
</feature>
<evidence type="ECO:0000256" key="7">
    <source>
        <dbReference type="ARBA" id="ARBA00022737"/>
    </source>
</evidence>
<evidence type="ECO:0000256" key="8">
    <source>
        <dbReference type="ARBA" id="ARBA00023136"/>
    </source>
</evidence>
<evidence type="ECO:0000256" key="9">
    <source>
        <dbReference type="SAM" id="MobiDB-lite"/>
    </source>
</evidence>